<reference evidence="3 4" key="1">
    <citation type="submission" date="2019-03" db="EMBL/GenBank/DDBJ databases">
        <title>Ramlibacter rhizophilus CCTCC AB2015357, whole genome shotgun sequence.</title>
        <authorList>
            <person name="Zhang X."/>
            <person name="Feng G."/>
            <person name="Zhu H."/>
        </authorList>
    </citation>
    <scope>NUCLEOTIDE SEQUENCE [LARGE SCALE GENOMIC DNA]</scope>
    <source>
        <strain evidence="3 4">CCTCC AB2015357</strain>
    </source>
</reference>
<proteinExistence type="predicted"/>
<gene>
    <name evidence="3" type="ORF">EZ242_05070</name>
</gene>
<evidence type="ECO:0000256" key="1">
    <source>
        <dbReference type="SAM" id="MobiDB-lite"/>
    </source>
</evidence>
<dbReference type="AlphaFoldDB" id="A0A4Z0BVB9"/>
<keyword evidence="2" id="KW-1133">Transmembrane helix</keyword>
<feature type="region of interest" description="Disordered" evidence="1">
    <location>
        <begin position="195"/>
        <end position="217"/>
    </location>
</feature>
<feature type="compositionally biased region" description="Low complexity" evidence="1">
    <location>
        <begin position="195"/>
        <end position="212"/>
    </location>
</feature>
<comment type="caution">
    <text evidence="3">The sequence shown here is derived from an EMBL/GenBank/DDBJ whole genome shotgun (WGS) entry which is preliminary data.</text>
</comment>
<accession>A0A4Z0BVB9</accession>
<protein>
    <submittedName>
        <fullName evidence="3">DUF2939 domain-containing protein</fullName>
    </submittedName>
</protein>
<keyword evidence="2" id="KW-0472">Membrane</keyword>
<feature type="transmembrane region" description="Helical" evidence="2">
    <location>
        <begin position="84"/>
        <end position="102"/>
    </location>
</feature>
<sequence>MLAHPGRRPSVQPCEICRLRTDRRERCAEAAHPKARKCGYRAGTAASPIARRQRSPGEGRARHLPPSGRGPAMSRPSIRRGTRAAALALAGLALLLAAYWWASPYLAVRELGAAARAGDGERFSAHVDYPRVRESLKAQMAARLQRSATDVPGEHPLAGMGRIVGLAMIDPVVETLVRPEVVMLALRQELVVSGDGAAPRAPTAPATSPADAARGRTSAWHYEREGPNRLVVVPRPAPDGASSPKRPVTLVFERRGFARWDLVELRLPPAG</sequence>
<dbReference type="InterPro" id="IPR021330">
    <property type="entry name" value="DUF2939"/>
</dbReference>
<evidence type="ECO:0000313" key="4">
    <source>
        <dbReference type="Proteomes" id="UP000297564"/>
    </source>
</evidence>
<organism evidence="3 4">
    <name type="scientific">Ramlibacter rhizophilus</name>
    <dbReference type="NCBI Taxonomy" id="1781167"/>
    <lineage>
        <taxon>Bacteria</taxon>
        <taxon>Pseudomonadati</taxon>
        <taxon>Pseudomonadota</taxon>
        <taxon>Betaproteobacteria</taxon>
        <taxon>Burkholderiales</taxon>
        <taxon>Comamonadaceae</taxon>
        <taxon>Ramlibacter</taxon>
    </lineage>
</organism>
<dbReference type="Proteomes" id="UP000297564">
    <property type="component" value="Unassembled WGS sequence"/>
</dbReference>
<evidence type="ECO:0000256" key="2">
    <source>
        <dbReference type="SAM" id="Phobius"/>
    </source>
</evidence>
<dbReference type="EMBL" id="SMLL01000002">
    <property type="protein sequence ID" value="TFZ03263.1"/>
    <property type="molecule type" value="Genomic_DNA"/>
</dbReference>
<dbReference type="OrthoDB" id="8706891at2"/>
<keyword evidence="2" id="KW-0812">Transmembrane</keyword>
<keyword evidence="4" id="KW-1185">Reference proteome</keyword>
<name>A0A4Z0BVB9_9BURK</name>
<dbReference type="Pfam" id="PF11159">
    <property type="entry name" value="DUF2939"/>
    <property type="match status" value="1"/>
</dbReference>
<feature type="region of interest" description="Disordered" evidence="1">
    <location>
        <begin position="42"/>
        <end position="77"/>
    </location>
</feature>
<evidence type="ECO:0000313" key="3">
    <source>
        <dbReference type="EMBL" id="TFZ03263.1"/>
    </source>
</evidence>